<gene>
    <name evidence="1" type="ORF">ANN_11059</name>
</gene>
<protein>
    <submittedName>
        <fullName evidence="1">Uncharacterized protein</fullName>
    </submittedName>
</protein>
<organism evidence="1 2">
    <name type="scientific">Periplaneta americana</name>
    <name type="common">American cockroach</name>
    <name type="synonym">Blatta americana</name>
    <dbReference type="NCBI Taxonomy" id="6978"/>
    <lineage>
        <taxon>Eukaryota</taxon>
        <taxon>Metazoa</taxon>
        <taxon>Ecdysozoa</taxon>
        <taxon>Arthropoda</taxon>
        <taxon>Hexapoda</taxon>
        <taxon>Insecta</taxon>
        <taxon>Pterygota</taxon>
        <taxon>Neoptera</taxon>
        <taxon>Polyneoptera</taxon>
        <taxon>Dictyoptera</taxon>
        <taxon>Blattodea</taxon>
        <taxon>Blattoidea</taxon>
        <taxon>Blattidae</taxon>
        <taxon>Blattinae</taxon>
        <taxon>Periplaneta</taxon>
    </lineage>
</organism>
<keyword evidence="2" id="KW-1185">Reference proteome</keyword>
<dbReference type="Gene3D" id="3.30.420.10">
    <property type="entry name" value="Ribonuclease H-like superfamily/Ribonuclease H"/>
    <property type="match status" value="1"/>
</dbReference>
<dbReference type="InterPro" id="IPR036397">
    <property type="entry name" value="RNaseH_sf"/>
</dbReference>
<name>A0ABQ8T3Z8_PERAM</name>
<dbReference type="Proteomes" id="UP001148838">
    <property type="component" value="Unassembled WGS sequence"/>
</dbReference>
<comment type="caution">
    <text evidence="1">The sequence shown here is derived from an EMBL/GenBank/DDBJ whole genome shotgun (WGS) entry which is preliminary data.</text>
</comment>
<proteinExistence type="predicted"/>
<reference evidence="1 2" key="1">
    <citation type="journal article" date="2022" name="Allergy">
        <title>Genome assembly and annotation of Periplaneta americana reveal a comprehensive cockroach allergen profile.</title>
        <authorList>
            <person name="Wang L."/>
            <person name="Xiong Q."/>
            <person name="Saelim N."/>
            <person name="Wang L."/>
            <person name="Nong W."/>
            <person name="Wan A.T."/>
            <person name="Shi M."/>
            <person name="Liu X."/>
            <person name="Cao Q."/>
            <person name="Hui J.H.L."/>
            <person name="Sookrung N."/>
            <person name="Leung T.F."/>
            <person name="Tungtrongchitr A."/>
            <person name="Tsui S.K.W."/>
        </authorList>
    </citation>
    <scope>NUCLEOTIDE SEQUENCE [LARGE SCALE GENOMIC DNA]</scope>
    <source>
        <strain evidence="1">PWHHKU_190912</strain>
    </source>
</reference>
<sequence>MNPNLTTADSSLWRIIKQDVHKRRYVSNIELKNAVRNAFMIVTPQTLRKMSRPGVASILHRSWKSTCGCF</sequence>
<evidence type="ECO:0000313" key="1">
    <source>
        <dbReference type="EMBL" id="KAJ4441208.1"/>
    </source>
</evidence>
<evidence type="ECO:0000313" key="2">
    <source>
        <dbReference type="Proteomes" id="UP001148838"/>
    </source>
</evidence>
<dbReference type="EMBL" id="JAJSOF020000015">
    <property type="protein sequence ID" value="KAJ4441208.1"/>
    <property type="molecule type" value="Genomic_DNA"/>
</dbReference>
<accession>A0ABQ8T3Z8</accession>